<accession>A0ABM6JP62</accession>
<dbReference type="Proteomes" id="UP000191820">
    <property type="component" value="Chromosome"/>
</dbReference>
<protein>
    <recommendedName>
        <fullName evidence="1">Haemolysin activator HlyB C-terminal domain-containing protein</fullName>
    </recommendedName>
</protein>
<gene>
    <name evidence="2" type="ORF">SJ2017_3853</name>
</gene>
<dbReference type="RefSeq" id="WP_080917055.1">
    <property type="nucleotide sequence ID" value="NZ_CANMJJ010000013.1"/>
</dbReference>
<dbReference type="Gene3D" id="2.40.160.50">
    <property type="entry name" value="membrane protein fhac: a member of the omp85/tpsb transporter family"/>
    <property type="match status" value="1"/>
</dbReference>
<evidence type="ECO:0000313" key="2">
    <source>
        <dbReference type="EMBL" id="ARD24086.1"/>
    </source>
</evidence>
<evidence type="ECO:0000313" key="3">
    <source>
        <dbReference type="Proteomes" id="UP000191820"/>
    </source>
</evidence>
<dbReference type="EMBL" id="CP020472">
    <property type="protein sequence ID" value="ARD24086.1"/>
    <property type="molecule type" value="Genomic_DNA"/>
</dbReference>
<dbReference type="Pfam" id="PF03865">
    <property type="entry name" value="ShlB"/>
    <property type="match status" value="1"/>
</dbReference>
<evidence type="ECO:0000259" key="1">
    <source>
        <dbReference type="Pfam" id="PF03865"/>
    </source>
</evidence>
<dbReference type="InterPro" id="IPR005565">
    <property type="entry name" value="Hemolysn_activator_HlyB_C"/>
</dbReference>
<organism evidence="2 3">
    <name type="scientific">Shewanella japonica</name>
    <dbReference type="NCBI Taxonomy" id="93973"/>
    <lineage>
        <taxon>Bacteria</taxon>
        <taxon>Pseudomonadati</taxon>
        <taxon>Pseudomonadota</taxon>
        <taxon>Gammaproteobacteria</taxon>
        <taxon>Alteromonadales</taxon>
        <taxon>Shewanellaceae</taxon>
        <taxon>Shewanella</taxon>
    </lineage>
</organism>
<keyword evidence="3" id="KW-1185">Reference proteome</keyword>
<sequence>MLVIMMSPVLVLASQAPLTVPNQSDKDRETANQNNTITVDNIIVQSNAIFDESDPDAFFIHHWANWLHINTTEPTILDKLTFKEGEQVTQKTFAEAQRLLRAEPYLRDAKIYVAQKAPDADSDEQTVVVETWDNWSLLPTFSLSSSGGETKYSVGIKEDNLMGLGIKTRLKYQSNADRTGYKFGVTAPLKIIQHATVSANIYDNSDGQATHLYFTKPFYSLDTKDQYFAEYLTDQRIDTLRQNGEDVNEFEHNVDYAALSFGWLLNKTDADLSRVTLGITQDKHQFAASDTFPDGPLPQNRDFIYPWIGYEYLQDDYQVFTNIHLINNNEDFNLGWRHYARVGFETNDVSEGNNIGYHFNVSSSRGYQLEKDLLLLNFSGQASINTSQKDFYNVSAQAEYFYKIHPKWTAYAKTRLATSKNNYLDKPFALGDDTGVRGYPNDYQYGDNQWLLTGEVRYYPNINLYQLAELGWATFVDIGQAFGGPDENNEVSSPIGSVGIGARVFSSKSSYGSVGHIDLAVPFTSGEKVDDWEWRFQVKNRF</sequence>
<name>A0ABM6JP62_9GAMM</name>
<feature type="domain" description="Haemolysin activator HlyB C-terminal" evidence="1">
    <location>
        <begin position="329"/>
        <end position="503"/>
    </location>
</feature>
<reference evidence="2 3" key="1">
    <citation type="submission" date="2017-03" db="EMBL/GenBank/DDBJ databases">
        <title>Genome sequencing of Shewanella japonica KCTC 22435.</title>
        <authorList>
            <person name="Kim K.M."/>
        </authorList>
    </citation>
    <scope>NUCLEOTIDE SEQUENCE [LARGE SCALE GENOMIC DNA]</scope>
    <source>
        <strain evidence="2 3">KCTC 22435</strain>
    </source>
</reference>
<proteinExistence type="predicted"/>